<feature type="compositionally biased region" description="Acidic residues" evidence="1">
    <location>
        <begin position="312"/>
        <end position="323"/>
    </location>
</feature>
<evidence type="ECO:0000313" key="3">
    <source>
        <dbReference type="Proteomes" id="UP000030669"/>
    </source>
</evidence>
<name>S7QIJ2_GLOTA</name>
<feature type="region of interest" description="Disordered" evidence="1">
    <location>
        <begin position="290"/>
        <end position="323"/>
    </location>
</feature>
<reference evidence="2 3" key="1">
    <citation type="journal article" date="2012" name="Science">
        <title>The Paleozoic origin of enzymatic lignin decomposition reconstructed from 31 fungal genomes.</title>
        <authorList>
            <person name="Floudas D."/>
            <person name="Binder M."/>
            <person name="Riley R."/>
            <person name="Barry K."/>
            <person name="Blanchette R.A."/>
            <person name="Henrissat B."/>
            <person name="Martinez A.T."/>
            <person name="Otillar R."/>
            <person name="Spatafora J.W."/>
            <person name="Yadav J.S."/>
            <person name="Aerts A."/>
            <person name="Benoit I."/>
            <person name="Boyd A."/>
            <person name="Carlson A."/>
            <person name="Copeland A."/>
            <person name="Coutinho P.M."/>
            <person name="de Vries R.P."/>
            <person name="Ferreira P."/>
            <person name="Findley K."/>
            <person name="Foster B."/>
            <person name="Gaskell J."/>
            <person name="Glotzer D."/>
            <person name="Gorecki P."/>
            <person name="Heitman J."/>
            <person name="Hesse C."/>
            <person name="Hori C."/>
            <person name="Igarashi K."/>
            <person name="Jurgens J.A."/>
            <person name="Kallen N."/>
            <person name="Kersten P."/>
            <person name="Kohler A."/>
            <person name="Kuees U."/>
            <person name="Kumar T.K.A."/>
            <person name="Kuo A."/>
            <person name="LaButti K."/>
            <person name="Larrondo L.F."/>
            <person name="Lindquist E."/>
            <person name="Ling A."/>
            <person name="Lombard V."/>
            <person name="Lucas S."/>
            <person name="Lundell T."/>
            <person name="Martin R."/>
            <person name="McLaughlin D.J."/>
            <person name="Morgenstern I."/>
            <person name="Morin E."/>
            <person name="Murat C."/>
            <person name="Nagy L.G."/>
            <person name="Nolan M."/>
            <person name="Ohm R.A."/>
            <person name="Patyshakuliyeva A."/>
            <person name="Rokas A."/>
            <person name="Ruiz-Duenas F.J."/>
            <person name="Sabat G."/>
            <person name="Salamov A."/>
            <person name="Samejima M."/>
            <person name="Schmutz J."/>
            <person name="Slot J.C."/>
            <person name="St John F."/>
            <person name="Stenlid J."/>
            <person name="Sun H."/>
            <person name="Sun S."/>
            <person name="Syed K."/>
            <person name="Tsang A."/>
            <person name="Wiebenga A."/>
            <person name="Young D."/>
            <person name="Pisabarro A."/>
            <person name="Eastwood D.C."/>
            <person name="Martin F."/>
            <person name="Cullen D."/>
            <person name="Grigoriev I.V."/>
            <person name="Hibbett D.S."/>
        </authorList>
    </citation>
    <scope>NUCLEOTIDE SEQUENCE [LARGE SCALE GENOMIC DNA]</scope>
    <source>
        <strain evidence="2 3">ATCC 11539</strain>
    </source>
</reference>
<feature type="compositionally biased region" description="Basic and acidic residues" evidence="1">
    <location>
        <begin position="145"/>
        <end position="156"/>
    </location>
</feature>
<gene>
    <name evidence="2" type="ORF">GLOTRDRAFT_119363</name>
</gene>
<protein>
    <submittedName>
        <fullName evidence="2">Uncharacterized protein</fullName>
    </submittedName>
</protein>
<proteinExistence type="predicted"/>
<dbReference type="KEGG" id="gtr:GLOTRDRAFT_119363"/>
<sequence>MTPPMHPRSSRHRRDPLADLPLDRFIAGVSISSPFKPPASPLKQSHKRPASPAPPSSALPNKRHRADLFSPPSGSPLKPAASPARSKYAASPSKAIDAMTALSAAADDPHATPKRAPAKSATLLAPSPELHAGPGAGAGAKRAAKGREEAHEDHMQEFFSSPARRPPTSAREAPPSPDRASVHYPGFDVYRDTPDDESTELDAPPPVFHILPDDVKENKAPPRVEEGKKGAIPGSPLKQGIAFSPSTAKKRGAADGGAKYRPMIIASSPRKETSAAPRLAGTLGAALGVPKAAATPGRSPKVANARRRMMEDELDAADGEDEF</sequence>
<dbReference type="OrthoDB" id="3211926at2759"/>
<organism evidence="2 3">
    <name type="scientific">Gloeophyllum trabeum (strain ATCC 11539 / FP-39264 / Madison 617)</name>
    <name type="common">Brown rot fungus</name>
    <dbReference type="NCBI Taxonomy" id="670483"/>
    <lineage>
        <taxon>Eukaryota</taxon>
        <taxon>Fungi</taxon>
        <taxon>Dikarya</taxon>
        <taxon>Basidiomycota</taxon>
        <taxon>Agaricomycotina</taxon>
        <taxon>Agaricomycetes</taxon>
        <taxon>Gloeophyllales</taxon>
        <taxon>Gloeophyllaceae</taxon>
        <taxon>Gloeophyllum</taxon>
    </lineage>
</organism>
<dbReference type="EMBL" id="KB469297">
    <property type="protein sequence ID" value="EPQ59088.1"/>
    <property type="molecule type" value="Genomic_DNA"/>
</dbReference>
<dbReference type="GeneID" id="19300551"/>
<feature type="region of interest" description="Disordered" evidence="1">
    <location>
        <begin position="30"/>
        <end position="257"/>
    </location>
</feature>
<dbReference type="RefSeq" id="XP_007862168.1">
    <property type="nucleotide sequence ID" value="XM_007863977.1"/>
</dbReference>
<dbReference type="HOGENOM" id="CLU_065837_0_0_1"/>
<evidence type="ECO:0000256" key="1">
    <source>
        <dbReference type="SAM" id="MobiDB-lite"/>
    </source>
</evidence>
<dbReference type="OMA" id="ADDCASD"/>
<accession>S7QIJ2</accession>
<dbReference type="Proteomes" id="UP000030669">
    <property type="component" value="Unassembled WGS sequence"/>
</dbReference>
<dbReference type="AlphaFoldDB" id="S7QIJ2"/>
<keyword evidence="3" id="KW-1185">Reference proteome</keyword>
<evidence type="ECO:0000313" key="2">
    <source>
        <dbReference type="EMBL" id="EPQ59088.1"/>
    </source>
</evidence>
<feature type="compositionally biased region" description="Basic and acidic residues" evidence="1">
    <location>
        <begin position="211"/>
        <end position="229"/>
    </location>
</feature>